<keyword evidence="5" id="KW-0805">Transcription regulation</keyword>
<feature type="domain" description="C2H2-type" evidence="10">
    <location>
        <begin position="290"/>
        <end position="319"/>
    </location>
</feature>
<dbReference type="PROSITE" id="PS50157">
    <property type="entry name" value="ZINC_FINGER_C2H2_2"/>
    <property type="match status" value="3"/>
</dbReference>
<feature type="binding site" evidence="9">
    <location>
        <position position="71"/>
    </location>
    <ligand>
        <name>Zn(2+)</name>
        <dbReference type="ChEBI" id="CHEBI:29105"/>
    </ligand>
</feature>
<dbReference type="PANTHER" id="PTHR46179:SF13">
    <property type="entry name" value="C2H2-TYPE DOMAIN-CONTAINING PROTEIN"/>
    <property type="match status" value="1"/>
</dbReference>
<name>A0A1J1IXH6_9DIPT</name>
<evidence type="ECO:0000256" key="1">
    <source>
        <dbReference type="ARBA" id="ARBA00004123"/>
    </source>
</evidence>
<evidence type="ECO:0000256" key="9">
    <source>
        <dbReference type="PROSITE-ProRule" id="PRU01263"/>
    </source>
</evidence>
<reference evidence="12 13" key="1">
    <citation type="submission" date="2015-04" db="EMBL/GenBank/DDBJ databases">
        <authorList>
            <person name="Syromyatnikov M.Y."/>
            <person name="Popov V.N."/>
        </authorList>
    </citation>
    <scope>NUCLEOTIDE SEQUENCE [LARGE SCALE GENOMIC DNA]</scope>
</reference>
<dbReference type="PROSITE" id="PS00028">
    <property type="entry name" value="ZINC_FINGER_C2H2_1"/>
    <property type="match status" value="3"/>
</dbReference>
<feature type="binding site" evidence="9">
    <location>
        <position position="68"/>
    </location>
    <ligand>
        <name>Zn(2+)</name>
        <dbReference type="ChEBI" id="CHEBI:29105"/>
    </ligand>
</feature>
<sequence>MTSNISLNDTVNVVKFQEEILRNKCRLCLKPVNSKTDRTQVTEEFKHMIQNILQIQLNSSPITSNFICEMCRSKIIDFHLFKSEMIEQQNYLEKFLVVDYLITYLDKTDFNTDLDTTSIETEVSDNMLLENSKEYDKLKESLKEFIVVNDSATYFDETDFNADLGTTLIETEICDSMSSAISKANTELISDIQLHLEDSLIDMKTKAKSSNKNLDEEKENVDGMKIPCKTCGKLLKCDSLRTHISRFHKSEEIRCEICGRIMRSLFALKMHMKEAHSHQSSHKENKEKTVQCAYPGCIKMFYFRSNMMEHYSTHCEKRKEFKCPYENCNTTYLYKHNLTFHISSIHKGIKISCPIGNGCKYSGPHKKYVRAHLLRGHTNLSREALEKYISQI</sequence>
<dbReference type="SMART" id="SM00868">
    <property type="entry name" value="zf-AD"/>
    <property type="match status" value="1"/>
</dbReference>
<keyword evidence="6" id="KW-0804">Transcription</keyword>
<evidence type="ECO:0000256" key="4">
    <source>
        <dbReference type="ARBA" id="ARBA00022833"/>
    </source>
</evidence>
<dbReference type="GO" id="GO:0005634">
    <property type="term" value="C:nucleus"/>
    <property type="evidence" value="ECO:0007669"/>
    <property type="project" value="UniProtKB-SubCell"/>
</dbReference>
<evidence type="ECO:0000313" key="12">
    <source>
        <dbReference type="EMBL" id="CRL04418.1"/>
    </source>
</evidence>
<gene>
    <name evidence="12" type="ORF">CLUMA_CG017504</name>
</gene>
<feature type="binding site" evidence="9">
    <location>
        <position position="25"/>
    </location>
    <ligand>
        <name>Zn(2+)</name>
        <dbReference type="ChEBI" id="CHEBI:29105"/>
    </ligand>
</feature>
<evidence type="ECO:0000259" key="10">
    <source>
        <dbReference type="PROSITE" id="PS50157"/>
    </source>
</evidence>
<evidence type="ECO:0000313" key="13">
    <source>
        <dbReference type="Proteomes" id="UP000183832"/>
    </source>
</evidence>
<keyword evidence="4 9" id="KW-0862">Zinc</keyword>
<evidence type="ECO:0000256" key="5">
    <source>
        <dbReference type="ARBA" id="ARBA00023015"/>
    </source>
</evidence>
<evidence type="ECO:0000256" key="3">
    <source>
        <dbReference type="ARBA" id="ARBA00022771"/>
    </source>
</evidence>
<evidence type="ECO:0000256" key="2">
    <source>
        <dbReference type="ARBA" id="ARBA00022723"/>
    </source>
</evidence>
<dbReference type="InterPro" id="IPR013087">
    <property type="entry name" value="Znf_C2H2_type"/>
</dbReference>
<dbReference type="Pfam" id="PF07776">
    <property type="entry name" value="zf-AD"/>
    <property type="match status" value="1"/>
</dbReference>
<proteinExistence type="predicted"/>
<dbReference type="GO" id="GO:0006357">
    <property type="term" value="P:regulation of transcription by RNA polymerase II"/>
    <property type="evidence" value="ECO:0007669"/>
    <property type="project" value="TreeGrafter"/>
</dbReference>
<keyword evidence="13" id="KW-1185">Reference proteome</keyword>
<dbReference type="GO" id="GO:0008270">
    <property type="term" value="F:zinc ion binding"/>
    <property type="evidence" value="ECO:0007669"/>
    <property type="project" value="UniProtKB-UniRule"/>
</dbReference>
<dbReference type="EMBL" id="CVRI01000063">
    <property type="protein sequence ID" value="CRL04418.1"/>
    <property type="molecule type" value="Genomic_DNA"/>
</dbReference>
<feature type="domain" description="C2H2-type" evidence="10">
    <location>
        <begin position="321"/>
        <end position="351"/>
    </location>
</feature>
<dbReference type="SUPFAM" id="SSF57667">
    <property type="entry name" value="beta-beta-alpha zinc fingers"/>
    <property type="match status" value="1"/>
</dbReference>
<dbReference type="PANTHER" id="PTHR46179">
    <property type="entry name" value="ZINC FINGER PROTEIN"/>
    <property type="match status" value="1"/>
</dbReference>
<evidence type="ECO:0000256" key="8">
    <source>
        <dbReference type="PROSITE-ProRule" id="PRU00042"/>
    </source>
</evidence>
<feature type="binding site" evidence="9">
    <location>
        <position position="28"/>
    </location>
    <ligand>
        <name>Zn(2+)</name>
        <dbReference type="ChEBI" id="CHEBI:29105"/>
    </ligand>
</feature>
<accession>A0A1J1IXH6</accession>
<dbReference type="Proteomes" id="UP000183832">
    <property type="component" value="Unassembled WGS sequence"/>
</dbReference>
<keyword evidence="2 9" id="KW-0479">Metal-binding</keyword>
<dbReference type="InterPro" id="IPR051061">
    <property type="entry name" value="Zinc_finger_trans_reg"/>
</dbReference>
<dbReference type="Gene3D" id="3.30.160.60">
    <property type="entry name" value="Classic Zinc Finger"/>
    <property type="match status" value="2"/>
</dbReference>
<dbReference type="PROSITE" id="PS51915">
    <property type="entry name" value="ZAD"/>
    <property type="match status" value="1"/>
</dbReference>
<keyword evidence="7" id="KW-0539">Nucleus</keyword>
<dbReference type="InterPro" id="IPR012934">
    <property type="entry name" value="Znf_AD"/>
</dbReference>
<feature type="domain" description="C2H2-type" evidence="10">
    <location>
        <begin position="253"/>
        <end position="281"/>
    </location>
</feature>
<organism evidence="12 13">
    <name type="scientific">Clunio marinus</name>
    <dbReference type="NCBI Taxonomy" id="568069"/>
    <lineage>
        <taxon>Eukaryota</taxon>
        <taxon>Metazoa</taxon>
        <taxon>Ecdysozoa</taxon>
        <taxon>Arthropoda</taxon>
        <taxon>Hexapoda</taxon>
        <taxon>Insecta</taxon>
        <taxon>Pterygota</taxon>
        <taxon>Neoptera</taxon>
        <taxon>Endopterygota</taxon>
        <taxon>Diptera</taxon>
        <taxon>Nematocera</taxon>
        <taxon>Chironomoidea</taxon>
        <taxon>Chironomidae</taxon>
        <taxon>Clunio</taxon>
    </lineage>
</organism>
<dbReference type="AlphaFoldDB" id="A0A1J1IXH6"/>
<keyword evidence="3 8" id="KW-0863">Zinc-finger</keyword>
<protein>
    <submittedName>
        <fullName evidence="12">CLUMA_CG017504, isoform A</fullName>
    </submittedName>
</protein>
<comment type="subcellular location">
    <subcellularLocation>
        <location evidence="1">Nucleus</location>
    </subcellularLocation>
</comment>
<dbReference type="SUPFAM" id="SSF57716">
    <property type="entry name" value="Glucocorticoid receptor-like (DNA-binding domain)"/>
    <property type="match status" value="1"/>
</dbReference>
<dbReference type="STRING" id="568069.A0A1J1IXH6"/>
<evidence type="ECO:0000256" key="7">
    <source>
        <dbReference type="ARBA" id="ARBA00023242"/>
    </source>
</evidence>
<dbReference type="SMART" id="SM00355">
    <property type="entry name" value="ZnF_C2H2"/>
    <property type="match status" value="5"/>
</dbReference>
<dbReference type="OrthoDB" id="7905222at2759"/>
<dbReference type="InterPro" id="IPR036236">
    <property type="entry name" value="Znf_C2H2_sf"/>
</dbReference>
<evidence type="ECO:0000256" key="6">
    <source>
        <dbReference type="ARBA" id="ARBA00023163"/>
    </source>
</evidence>
<feature type="domain" description="ZAD" evidence="11">
    <location>
        <begin position="23"/>
        <end position="95"/>
    </location>
</feature>
<dbReference type="Gene3D" id="3.40.1800.20">
    <property type="match status" value="1"/>
</dbReference>
<evidence type="ECO:0000259" key="11">
    <source>
        <dbReference type="PROSITE" id="PS51915"/>
    </source>
</evidence>